<gene>
    <name evidence="3" type="ORF">R5A26_16195</name>
</gene>
<keyword evidence="4" id="KW-1185">Reference proteome</keyword>
<evidence type="ECO:0000313" key="3">
    <source>
        <dbReference type="EMBL" id="MDV7217494.1"/>
    </source>
</evidence>
<dbReference type="Proteomes" id="UP001187346">
    <property type="component" value="Unassembled WGS sequence"/>
</dbReference>
<feature type="compositionally biased region" description="Polar residues" evidence="1">
    <location>
        <begin position="1"/>
        <end position="11"/>
    </location>
</feature>
<feature type="chain" id="PRO_5046275126" evidence="2">
    <location>
        <begin position="46"/>
        <end position="287"/>
    </location>
</feature>
<evidence type="ECO:0000256" key="1">
    <source>
        <dbReference type="SAM" id="MobiDB-lite"/>
    </source>
</evidence>
<name>A0ABU4FA75_9ACTN</name>
<accession>A0ABU4FA75</accession>
<evidence type="ECO:0000313" key="4">
    <source>
        <dbReference type="Proteomes" id="UP001187346"/>
    </source>
</evidence>
<comment type="caution">
    <text evidence="3">The sequence shown here is derived from an EMBL/GenBank/DDBJ whole genome shotgun (WGS) entry which is preliminary data.</text>
</comment>
<protein>
    <submittedName>
        <fullName evidence="3">Uncharacterized protein</fullName>
    </submittedName>
</protein>
<reference evidence="3 4" key="1">
    <citation type="submission" date="2023-10" db="EMBL/GenBank/DDBJ databases">
        <title>Characterization of rhizosphere-enriched actinobacteria from wheat plants lab-grown on chernevaya soil.</title>
        <authorList>
            <person name="Tikhonova E.N."/>
            <person name="Konopkin A."/>
            <person name="Kravchenko I.K."/>
        </authorList>
    </citation>
    <scope>NUCLEOTIDE SEQUENCE [LARGE SCALE GENOMIC DNA]</scope>
    <source>
        <strain evidence="3 4">RR29</strain>
    </source>
</reference>
<feature type="signal peptide" evidence="2">
    <location>
        <begin position="1"/>
        <end position="45"/>
    </location>
</feature>
<sequence>MHPPFKSSSKANKAPARTNAPTKRIVTVGALALASTLSFVSPASAATDIRGTESWSTDKLLMSLCTGSTGKTYWWINVNTGQVSKDTTNGLPAKSLQSGLERFEGSCYYPQSSSWTWTGSETGVTEPLVNCAYGSGLSQTVQANGSTTSTTTNSVSGSIGIDWTILEKVLSVQAGASYEHSWSYAKQSGWSVSTTLAVNPRRTGWLVLRPEMRTVRSNPVFHVDKYSWGKSGGGQENTTTWRGRSYNEISSRGAYYDAKANVLNSQGKPSGKYVAYDRAVNSSDCRN</sequence>
<organism evidence="3 4">
    <name type="scientific">Streptomyces prunicolor</name>
    <dbReference type="NCBI Taxonomy" id="67348"/>
    <lineage>
        <taxon>Bacteria</taxon>
        <taxon>Bacillati</taxon>
        <taxon>Actinomycetota</taxon>
        <taxon>Actinomycetes</taxon>
        <taxon>Kitasatosporales</taxon>
        <taxon>Streptomycetaceae</taxon>
        <taxon>Streptomyces</taxon>
    </lineage>
</organism>
<keyword evidence="2" id="KW-0732">Signal</keyword>
<evidence type="ECO:0000256" key="2">
    <source>
        <dbReference type="SAM" id="SignalP"/>
    </source>
</evidence>
<dbReference type="RefSeq" id="WP_266880026.1">
    <property type="nucleotide sequence ID" value="NZ_JAPEMW010000003.1"/>
</dbReference>
<feature type="region of interest" description="Disordered" evidence="1">
    <location>
        <begin position="1"/>
        <end position="20"/>
    </location>
</feature>
<proteinExistence type="predicted"/>
<dbReference type="EMBL" id="JAWMAJ010000046">
    <property type="protein sequence ID" value="MDV7217494.1"/>
    <property type="molecule type" value="Genomic_DNA"/>
</dbReference>